<protein>
    <recommendedName>
        <fullName evidence="1">AB hydrolase-1 domain-containing protein</fullName>
    </recommendedName>
</protein>
<evidence type="ECO:0000259" key="1">
    <source>
        <dbReference type="Pfam" id="PF12697"/>
    </source>
</evidence>
<evidence type="ECO:0000313" key="3">
    <source>
        <dbReference type="Proteomes" id="UP000092993"/>
    </source>
</evidence>
<gene>
    <name evidence="2" type="ORF">A0H81_13449</name>
</gene>
<comment type="caution">
    <text evidence="2">The sequence shown here is derived from an EMBL/GenBank/DDBJ whole genome shotgun (WGS) entry which is preliminary data.</text>
</comment>
<dbReference type="InterPro" id="IPR000073">
    <property type="entry name" value="AB_hydrolase_1"/>
</dbReference>
<dbReference type="InterPro" id="IPR029058">
    <property type="entry name" value="AB_hydrolase_fold"/>
</dbReference>
<sequence length="379" mass="41883">MPHAPVDDYGTHLYYEDGGAPVGSTSYITIVLIHGTNFHSAIFRPLLPFAADHNLRFVCVNLRDYPGSTPYSPKELALLHSSEKDDQAAFIRAQGIELGAFLAWFIDTQNIPRLSTSSGKEHQTGGIAMLGWSSGNCITLSFLAHANKLPEKHRLLLDGYLRSFIIFDAPPFPFGAPFPSLQELYNPLRDPSLSLEQASQAFSLWVSSYHLHSPHVLSSFEKLSKSEFLSGLTQDPISDPAPDRAPTIERMTAAELAAVTDASDTGSHIPVLHVSTEVYSENLQMALFDSMKASVWPGLRVELVWCEMSHGEPQYSAWYVVQMAAEYQSGRKLAVTKMEGANHFVSASVISNTAECDPTPWQPHWDQPERTVHFLAGIV</sequence>
<dbReference type="AlphaFoldDB" id="A0A1C7LRP6"/>
<dbReference type="SUPFAM" id="SSF53474">
    <property type="entry name" value="alpha/beta-Hydrolases"/>
    <property type="match status" value="1"/>
</dbReference>
<accession>A0A1C7LRP6</accession>
<evidence type="ECO:0000313" key="2">
    <source>
        <dbReference type="EMBL" id="OBZ66589.1"/>
    </source>
</evidence>
<dbReference type="Pfam" id="PF12697">
    <property type="entry name" value="Abhydrolase_6"/>
    <property type="match status" value="1"/>
</dbReference>
<dbReference type="EMBL" id="LUGG01000029">
    <property type="protein sequence ID" value="OBZ66589.1"/>
    <property type="molecule type" value="Genomic_DNA"/>
</dbReference>
<dbReference type="Proteomes" id="UP000092993">
    <property type="component" value="Unassembled WGS sequence"/>
</dbReference>
<dbReference type="OrthoDB" id="5311491at2759"/>
<feature type="domain" description="AB hydrolase-1" evidence="1">
    <location>
        <begin position="30"/>
        <end position="345"/>
    </location>
</feature>
<dbReference type="Gene3D" id="3.40.50.1820">
    <property type="entry name" value="alpha/beta hydrolase"/>
    <property type="match status" value="1"/>
</dbReference>
<keyword evidence="3" id="KW-1185">Reference proteome</keyword>
<proteinExistence type="predicted"/>
<organism evidence="2 3">
    <name type="scientific">Grifola frondosa</name>
    <name type="common">Maitake</name>
    <name type="synonym">Polyporus frondosus</name>
    <dbReference type="NCBI Taxonomy" id="5627"/>
    <lineage>
        <taxon>Eukaryota</taxon>
        <taxon>Fungi</taxon>
        <taxon>Dikarya</taxon>
        <taxon>Basidiomycota</taxon>
        <taxon>Agaricomycotina</taxon>
        <taxon>Agaricomycetes</taxon>
        <taxon>Polyporales</taxon>
        <taxon>Grifolaceae</taxon>
        <taxon>Grifola</taxon>
    </lineage>
</organism>
<name>A0A1C7LRP6_GRIFR</name>
<dbReference type="OMA" id="RVENANH"/>
<reference evidence="2 3" key="1">
    <citation type="submission" date="2016-03" db="EMBL/GenBank/DDBJ databases">
        <title>Whole genome sequencing of Grifola frondosa 9006-11.</title>
        <authorList>
            <person name="Min B."/>
            <person name="Park H."/>
            <person name="Kim J.-G."/>
            <person name="Cho H."/>
            <person name="Oh Y.-L."/>
            <person name="Kong W.-S."/>
            <person name="Choi I.-G."/>
        </authorList>
    </citation>
    <scope>NUCLEOTIDE SEQUENCE [LARGE SCALE GENOMIC DNA]</scope>
    <source>
        <strain evidence="2 3">9006-11</strain>
    </source>
</reference>